<comment type="caution">
    <text evidence="2">The sequence shown here is derived from an EMBL/GenBank/DDBJ whole genome shotgun (WGS) entry which is preliminary data.</text>
</comment>
<name>A0A6N9H6G2_9MICO</name>
<sequence>MHKTALISASATAALGIAMLAGAYWWNGHEPAGEPAAGANIGAGVLALFGECFMLLGALILIVWAAAVVIARVRRSGRR</sequence>
<protein>
    <submittedName>
        <fullName evidence="2">Uncharacterized protein</fullName>
    </submittedName>
</protein>
<keyword evidence="1" id="KW-0812">Transmembrane</keyword>
<proteinExistence type="predicted"/>
<dbReference type="EMBL" id="WWEQ01000018">
    <property type="protein sequence ID" value="MYM19539.1"/>
    <property type="molecule type" value="Genomic_DNA"/>
</dbReference>
<feature type="transmembrane region" description="Helical" evidence="1">
    <location>
        <begin position="44"/>
        <end position="71"/>
    </location>
</feature>
<reference evidence="2 3" key="1">
    <citation type="submission" date="2020-01" db="EMBL/GenBank/DDBJ databases">
        <authorList>
            <person name="Deng T."/>
        </authorList>
    </citation>
    <scope>NUCLEOTIDE SEQUENCE [LARGE SCALE GENOMIC DNA]</scope>
    <source>
        <strain evidence="2 3">5221</strain>
    </source>
</reference>
<accession>A0A6N9H6G2</accession>
<dbReference type="Proteomes" id="UP000469215">
    <property type="component" value="Unassembled WGS sequence"/>
</dbReference>
<evidence type="ECO:0000256" key="1">
    <source>
        <dbReference type="SAM" id="Phobius"/>
    </source>
</evidence>
<evidence type="ECO:0000313" key="2">
    <source>
        <dbReference type="EMBL" id="MYM19539.1"/>
    </source>
</evidence>
<evidence type="ECO:0000313" key="3">
    <source>
        <dbReference type="Proteomes" id="UP000469215"/>
    </source>
</evidence>
<keyword evidence="1" id="KW-0472">Membrane</keyword>
<keyword evidence="1" id="KW-1133">Transmembrane helix</keyword>
<gene>
    <name evidence="2" type="ORF">GSY69_06035</name>
</gene>
<keyword evidence="3" id="KW-1185">Reference proteome</keyword>
<dbReference type="RefSeq" id="WP_160952969.1">
    <property type="nucleotide sequence ID" value="NZ_WWEQ01000018.1"/>
</dbReference>
<organism evidence="2 3">
    <name type="scientific">Brevibacterium rongguiense</name>
    <dbReference type="NCBI Taxonomy" id="2695267"/>
    <lineage>
        <taxon>Bacteria</taxon>
        <taxon>Bacillati</taxon>
        <taxon>Actinomycetota</taxon>
        <taxon>Actinomycetes</taxon>
        <taxon>Micrococcales</taxon>
        <taxon>Brevibacteriaceae</taxon>
        <taxon>Brevibacterium</taxon>
    </lineage>
</organism>
<dbReference type="AlphaFoldDB" id="A0A6N9H6G2"/>